<dbReference type="PANTHER" id="PTHR11432">
    <property type="entry name" value="NADH DEHYDROGENASE SUBUNIT 1"/>
    <property type="match status" value="1"/>
</dbReference>
<dbReference type="PATRIC" id="fig|70996.4.peg.4389"/>
<dbReference type="Proteomes" id="UP000050277">
    <property type="component" value="Unassembled WGS sequence"/>
</dbReference>
<comment type="catalytic activity">
    <reaction evidence="5">
        <text>a quinone + NADH + 5 H(+)(in) = a quinol + NAD(+) + 4 H(+)(out)</text>
        <dbReference type="Rhea" id="RHEA:57888"/>
        <dbReference type="ChEBI" id="CHEBI:15378"/>
        <dbReference type="ChEBI" id="CHEBI:24646"/>
        <dbReference type="ChEBI" id="CHEBI:57540"/>
        <dbReference type="ChEBI" id="CHEBI:57945"/>
        <dbReference type="ChEBI" id="CHEBI:132124"/>
    </reaction>
</comment>
<dbReference type="HAMAP" id="MF_01350">
    <property type="entry name" value="NDH1_NuoH"/>
    <property type="match status" value="1"/>
</dbReference>
<comment type="subunit">
    <text evidence="5">NDH-1 is composed of 14 different subunits. Subunits NuoA, H, J, K, L, M, N constitute the membrane sector of the complex.</text>
</comment>
<evidence type="ECO:0000256" key="6">
    <source>
        <dbReference type="RuleBase" id="RU000471"/>
    </source>
</evidence>
<feature type="transmembrane region" description="Helical" evidence="5">
    <location>
        <begin position="293"/>
        <end position="316"/>
    </location>
</feature>
<keyword evidence="5" id="KW-1278">Translocase</keyword>
<keyword evidence="2 5" id="KW-0812">Transmembrane</keyword>
<dbReference type="Pfam" id="PF00146">
    <property type="entry name" value="NADHdh"/>
    <property type="match status" value="1"/>
</dbReference>
<dbReference type="PANTHER" id="PTHR11432:SF3">
    <property type="entry name" value="NADH-UBIQUINONE OXIDOREDUCTASE CHAIN 1"/>
    <property type="match status" value="1"/>
</dbReference>
<sequence>MQDRSLWVMIIHAVVLAFAALTSFAYLTLMERKVLARLQHRVGPNQAGPNGYLQPLADAVKLMFKEDIMPSTADKWVFTIAPILATIPAIVIFAVIPLGPDLIVFGERIPLAFASLNIGLLYFLAVTSIGVYGITLAGWASNNKYSMLGGVRSAAQMISYELAFGLSVLVPVMLTASRSADGFGSLDLVQMVNAQAGTWLGFIPKWFVFTPTGFVAFFLFLIAATAEVTRAPFDLVEAEQELVGGYATEYSSMKFALFFMAEYMKLIAMSGFAATMFLGGWRFPYLEDIAGNWGALVGFVVIAAKIFFFLFLSIWVRASLPRIRYDKLMDFGWKRLLPVSLATVVATAVIVVLTNPL</sequence>
<dbReference type="GO" id="GO:0009060">
    <property type="term" value="P:aerobic respiration"/>
    <property type="evidence" value="ECO:0007669"/>
    <property type="project" value="TreeGrafter"/>
</dbReference>
<feature type="transmembrane region" description="Helical" evidence="5">
    <location>
        <begin position="263"/>
        <end position="281"/>
    </location>
</feature>
<dbReference type="GO" id="GO:0048038">
    <property type="term" value="F:quinone binding"/>
    <property type="evidence" value="ECO:0007669"/>
    <property type="project" value="UniProtKB-KW"/>
</dbReference>
<dbReference type="GO" id="GO:0003954">
    <property type="term" value="F:NADH dehydrogenase activity"/>
    <property type="evidence" value="ECO:0007669"/>
    <property type="project" value="TreeGrafter"/>
</dbReference>
<dbReference type="RefSeq" id="WP_054534139.1">
    <property type="nucleotide sequence ID" value="NZ_LGKP01000015.1"/>
</dbReference>
<keyword evidence="3 5" id="KW-1133">Transmembrane helix</keyword>
<evidence type="ECO:0000256" key="2">
    <source>
        <dbReference type="ARBA" id="ARBA00022692"/>
    </source>
</evidence>
<dbReference type="EC" id="7.1.1.-" evidence="5"/>
<dbReference type="STRING" id="70996.SE18_09155"/>
<keyword evidence="8" id="KW-1185">Reference proteome</keyword>
<evidence type="ECO:0000256" key="5">
    <source>
        <dbReference type="HAMAP-Rule" id="MF_01350"/>
    </source>
</evidence>
<dbReference type="InterPro" id="IPR001694">
    <property type="entry name" value="NADH_UbQ_OxRdtase_su1/FPO"/>
</dbReference>
<dbReference type="OrthoDB" id="9803734at2"/>
<evidence type="ECO:0000313" key="8">
    <source>
        <dbReference type="Proteomes" id="UP000050277"/>
    </source>
</evidence>
<feature type="transmembrane region" description="Helical" evidence="5">
    <location>
        <begin position="336"/>
        <end position="354"/>
    </location>
</feature>
<feature type="transmembrane region" description="Helical" evidence="5">
    <location>
        <begin position="158"/>
        <end position="176"/>
    </location>
</feature>
<reference evidence="7 8" key="1">
    <citation type="submission" date="2015-07" db="EMBL/GenBank/DDBJ databases">
        <title>Whole genome sequence of Herpetosiphon geysericola DSM 7119.</title>
        <authorList>
            <person name="Hemp J."/>
            <person name="Ward L.M."/>
            <person name="Pace L.A."/>
            <person name="Fischer W.W."/>
        </authorList>
    </citation>
    <scope>NUCLEOTIDE SEQUENCE [LARGE SCALE GENOMIC DNA]</scope>
    <source>
        <strain evidence="7 8">DSM 7119</strain>
    </source>
</reference>
<dbReference type="NCBIfam" id="NF004741">
    <property type="entry name" value="PRK06076.1-2"/>
    <property type="match status" value="1"/>
</dbReference>
<dbReference type="PROSITE" id="PS00667">
    <property type="entry name" value="COMPLEX1_ND1_1"/>
    <property type="match status" value="1"/>
</dbReference>
<evidence type="ECO:0000313" key="7">
    <source>
        <dbReference type="EMBL" id="KPL88838.1"/>
    </source>
</evidence>
<name>A0A0P6YH85_9CHLR</name>
<gene>
    <name evidence="5" type="primary">nuoH</name>
    <name evidence="7" type="ORF">SE18_09155</name>
</gene>
<proteinExistence type="inferred from homology"/>
<comment type="subcellular location">
    <subcellularLocation>
        <location evidence="5 6">Cell membrane</location>
        <topology evidence="5 6">Multi-pass membrane protein</topology>
    </subcellularLocation>
    <subcellularLocation>
        <location evidence="1">Membrane</location>
        <topology evidence="1">Multi-pass membrane protein</topology>
    </subcellularLocation>
</comment>
<dbReference type="AlphaFoldDB" id="A0A0P6YH85"/>
<dbReference type="InterPro" id="IPR018086">
    <property type="entry name" value="NADH_UbQ_OxRdtase_su1_CS"/>
</dbReference>
<keyword evidence="4 5" id="KW-0472">Membrane</keyword>
<accession>A0A0P6YH85</accession>
<comment type="caution">
    <text evidence="7">The sequence shown here is derived from an EMBL/GenBank/DDBJ whole genome shotgun (WGS) entry which is preliminary data.</text>
</comment>
<comment type="function">
    <text evidence="5">NDH-1 shuttles electrons from NADH, via FMN and iron-sulfur (Fe-S) centers, to quinones in the respiratory chain. The immediate electron acceptor for the enzyme in this species is believed to be ubiquinone. Couples the redox reaction to proton translocation (for every two electrons transferred, four hydrogen ions are translocated across the cytoplasmic membrane), and thus conserves the redox energy in a proton gradient. This subunit may bind ubiquinone.</text>
</comment>
<keyword evidence="5 6" id="KW-0520">NAD</keyword>
<evidence type="ECO:0000256" key="1">
    <source>
        <dbReference type="ARBA" id="ARBA00004141"/>
    </source>
</evidence>
<evidence type="ECO:0000256" key="4">
    <source>
        <dbReference type="ARBA" id="ARBA00023136"/>
    </source>
</evidence>
<feature type="transmembrane region" description="Helical" evidence="5">
    <location>
        <begin position="76"/>
        <end position="99"/>
    </location>
</feature>
<keyword evidence="5" id="KW-1003">Cell membrane</keyword>
<evidence type="ECO:0000256" key="3">
    <source>
        <dbReference type="ARBA" id="ARBA00022989"/>
    </source>
</evidence>
<keyword evidence="5" id="KW-0830">Ubiquinone</keyword>
<dbReference type="PROSITE" id="PS00668">
    <property type="entry name" value="COMPLEX1_ND1_2"/>
    <property type="match status" value="1"/>
</dbReference>
<dbReference type="GO" id="GO:0016655">
    <property type="term" value="F:oxidoreductase activity, acting on NAD(P)H, quinone or similar compound as acceptor"/>
    <property type="evidence" value="ECO:0007669"/>
    <property type="project" value="UniProtKB-UniRule"/>
</dbReference>
<comment type="similarity">
    <text evidence="5 6">Belongs to the complex I subunit 1 family.</text>
</comment>
<feature type="transmembrane region" description="Helical" evidence="5">
    <location>
        <begin position="206"/>
        <end position="226"/>
    </location>
</feature>
<feature type="transmembrane region" description="Helical" evidence="5">
    <location>
        <begin position="111"/>
        <end position="137"/>
    </location>
</feature>
<organism evidence="7 8">
    <name type="scientific">Herpetosiphon geysericola</name>
    <dbReference type="NCBI Taxonomy" id="70996"/>
    <lineage>
        <taxon>Bacteria</taxon>
        <taxon>Bacillati</taxon>
        <taxon>Chloroflexota</taxon>
        <taxon>Chloroflexia</taxon>
        <taxon>Herpetosiphonales</taxon>
        <taxon>Herpetosiphonaceae</taxon>
        <taxon>Herpetosiphon</taxon>
    </lineage>
</organism>
<feature type="transmembrane region" description="Helical" evidence="5">
    <location>
        <begin position="6"/>
        <end position="29"/>
    </location>
</feature>
<dbReference type="GO" id="GO:0005886">
    <property type="term" value="C:plasma membrane"/>
    <property type="evidence" value="ECO:0007669"/>
    <property type="project" value="UniProtKB-SubCell"/>
</dbReference>
<dbReference type="EMBL" id="LGKP01000015">
    <property type="protein sequence ID" value="KPL88838.1"/>
    <property type="molecule type" value="Genomic_DNA"/>
</dbReference>
<protein>
    <recommendedName>
        <fullName evidence="5">NADH-quinone oxidoreductase subunit H</fullName>
        <ecNumber evidence="5">7.1.1.-</ecNumber>
    </recommendedName>
    <alternativeName>
        <fullName evidence="5">NADH dehydrogenase I subunit H</fullName>
    </alternativeName>
    <alternativeName>
        <fullName evidence="5">NDH-1 subunit H</fullName>
    </alternativeName>
</protein>
<keyword evidence="5" id="KW-0874">Quinone</keyword>